<dbReference type="InterPro" id="IPR003593">
    <property type="entry name" value="AAA+_ATPase"/>
</dbReference>
<feature type="region of interest" description="Disordered" evidence="9">
    <location>
        <begin position="921"/>
        <end position="940"/>
    </location>
</feature>
<feature type="transmembrane region" description="Helical" evidence="10">
    <location>
        <begin position="1019"/>
        <end position="1042"/>
    </location>
</feature>
<keyword evidence="14" id="KW-1185">Reference proteome</keyword>
<name>A0A4S8LDN8_DENBC</name>
<feature type="transmembrane region" description="Helical" evidence="10">
    <location>
        <begin position="1202"/>
        <end position="1224"/>
    </location>
</feature>
<proteinExistence type="predicted"/>
<dbReference type="InterPro" id="IPR011527">
    <property type="entry name" value="ABC1_TM_dom"/>
</dbReference>
<keyword evidence="5" id="KW-0547">Nucleotide-binding</keyword>
<evidence type="ECO:0000256" key="8">
    <source>
        <dbReference type="ARBA" id="ARBA00023136"/>
    </source>
</evidence>
<evidence type="ECO:0000259" key="12">
    <source>
        <dbReference type="PROSITE" id="PS50929"/>
    </source>
</evidence>
<feature type="domain" description="ABC transporter" evidence="11">
    <location>
        <begin position="1294"/>
        <end position="1532"/>
    </location>
</feature>
<evidence type="ECO:0000256" key="1">
    <source>
        <dbReference type="ARBA" id="ARBA00004141"/>
    </source>
</evidence>
<gene>
    <name evidence="13" type="ORF">K435DRAFT_970087</name>
</gene>
<protein>
    <submittedName>
        <fullName evidence="13">P-loop containing nucleoside triphosphate hydrolase protein</fullName>
    </submittedName>
</protein>
<feature type="transmembrane region" description="Helical" evidence="10">
    <location>
        <begin position="973"/>
        <end position="999"/>
    </location>
</feature>
<dbReference type="InterPro" id="IPR050173">
    <property type="entry name" value="ABC_transporter_C-like"/>
</dbReference>
<dbReference type="GO" id="GO:0016020">
    <property type="term" value="C:membrane"/>
    <property type="evidence" value="ECO:0007669"/>
    <property type="project" value="UniProtKB-SubCell"/>
</dbReference>
<keyword evidence="7 10" id="KW-1133">Transmembrane helix</keyword>
<dbReference type="GO" id="GO:0140359">
    <property type="term" value="F:ABC-type transporter activity"/>
    <property type="evidence" value="ECO:0007669"/>
    <property type="project" value="InterPro"/>
</dbReference>
<dbReference type="EMBL" id="ML179468">
    <property type="protein sequence ID" value="THU87009.1"/>
    <property type="molecule type" value="Genomic_DNA"/>
</dbReference>
<dbReference type="GO" id="GO:0005524">
    <property type="term" value="F:ATP binding"/>
    <property type="evidence" value="ECO:0007669"/>
    <property type="project" value="UniProtKB-KW"/>
</dbReference>
<dbReference type="Proteomes" id="UP000297245">
    <property type="component" value="Unassembled WGS sequence"/>
</dbReference>
<keyword evidence="6" id="KW-0067">ATP-binding</keyword>
<dbReference type="SUPFAM" id="SSF90123">
    <property type="entry name" value="ABC transporter transmembrane region"/>
    <property type="match status" value="2"/>
</dbReference>
<evidence type="ECO:0000256" key="4">
    <source>
        <dbReference type="ARBA" id="ARBA00022737"/>
    </source>
</evidence>
<dbReference type="Gene3D" id="1.20.1560.10">
    <property type="entry name" value="ABC transporter type 1, transmembrane domain"/>
    <property type="match status" value="2"/>
</dbReference>
<feature type="domain" description="ABC transmembrane type-1" evidence="12">
    <location>
        <begin position="315"/>
        <end position="621"/>
    </location>
</feature>
<reference evidence="13 14" key="1">
    <citation type="journal article" date="2019" name="Nat. Ecol. Evol.">
        <title>Megaphylogeny resolves global patterns of mushroom evolution.</title>
        <authorList>
            <person name="Varga T."/>
            <person name="Krizsan K."/>
            <person name="Foldi C."/>
            <person name="Dima B."/>
            <person name="Sanchez-Garcia M."/>
            <person name="Sanchez-Ramirez S."/>
            <person name="Szollosi G.J."/>
            <person name="Szarkandi J.G."/>
            <person name="Papp V."/>
            <person name="Albert L."/>
            <person name="Andreopoulos W."/>
            <person name="Angelini C."/>
            <person name="Antonin V."/>
            <person name="Barry K.W."/>
            <person name="Bougher N.L."/>
            <person name="Buchanan P."/>
            <person name="Buyck B."/>
            <person name="Bense V."/>
            <person name="Catcheside P."/>
            <person name="Chovatia M."/>
            <person name="Cooper J."/>
            <person name="Damon W."/>
            <person name="Desjardin D."/>
            <person name="Finy P."/>
            <person name="Geml J."/>
            <person name="Haridas S."/>
            <person name="Hughes K."/>
            <person name="Justo A."/>
            <person name="Karasinski D."/>
            <person name="Kautmanova I."/>
            <person name="Kiss B."/>
            <person name="Kocsube S."/>
            <person name="Kotiranta H."/>
            <person name="LaButti K.M."/>
            <person name="Lechner B.E."/>
            <person name="Liimatainen K."/>
            <person name="Lipzen A."/>
            <person name="Lukacs Z."/>
            <person name="Mihaltcheva S."/>
            <person name="Morgado L.N."/>
            <person name="Niskanen T."/>
            <person name="Noordeloos M.E."/>
            <person name="Ohm R.A."/>
            <person name="Ortiz-Santana B."/>
            <person name="Ovrebo C."/>
            <person name="Racz N."/>
            <person name="Riley R."/>
            <person name="Savchenko A."/>
            <person name="Shiryaev A."/>
            <person name="Soop K."/>
            <person name="Spirin V."/>
            <person name="Szebenyi C."/>
            <person name="Tomsovsky M."/>
            <person name="Tulloss R.E."/>
            <person name="Uehling J."/>
            <person name="Grigoriev I.V."/>
            <person name="Vagvolgyi C."/>
            <person name="Papp T."/>
            <person name="Martin F.M."/>
            <person name="Miettinen O."/>
            <person name="Hibbett D.S."/>
            <person name="Nagy L.G."/>
        </authorList>
    </citation>
    <scope>NUCLEOTIDE SEQUENCE [LARGE SCALE GENOMIC DNA]</scope>
    <source>
        <strain evidence="13 14">CBS 962.96</strain>
    </source>
</reference>
<evidence type="ECO:0000259" key="11">
    <source>
        <dbReference type="PROSITE" id="PS50893"/>
    </source>
</evidence>
<evidence type="ECO:0000256" key="9">
    <source>
        <dbReference type="SAM" id="MobiDB-lite"/>
    </source>
</evidence>
<dbReference type="InterPro" id="IPR036640">
    <property type="entry name" value="ABC1_TM_sf"/>
</dbReference>
<feature type="transmembrane region" description="Helical" evidence="10">
    <location>
        <begin position="120"/>
        <end position="140"/>
    </location>
</feature>
<evidence type="ECO:0000256" key="7">
    <source>
        <dbReference type="ARBA" id="ARBA00022989"/>
    </source>
</evidence>
<dbReference type="OrthoDB" id="6500128at2759"/>
<keyword evidence="8 10" id="KW-0472">Membrane</keyword>
<feature type="transmembrane region" description="Helical" evidence="10">
    <location>
        <begin position="344"/>
        <end position="364"/>
    </location>
</feature>
<dbReference type="InterPro" id="IPR017871">
    <property type="entry name" value="ABC_transporter-like_CS"/>
</dbReference>
<feature type="transmembrane region" description="Helical" evidence="10">
    <location>
        <begin position="465"/>
        <end position="490"/>
    </location>
</feature>
<dbReference type="SMART" id="SM00382">
    <property type="entry name" value="AAA"/>
    <property type="match status" value="2"/>
</dbReference>
<dbReference type="CDD" id="cd18604">
    <property type="entry name" value="ABC_6TM_VMR1_D2_like"/>
    <property type="match status" value="1"/>
</dbReference>
<dbReference type="Gene3D" id="3.40.50.300">
    <property type="entry name" value="P-loop containing nucleotide triphosphate hydrolases"/>
    <property type="match status" value="2"/>
</dbReference>
<feature type="transmembrane region" description="Helical" evidence="10">
    <location>
        <begin position="77"/>
        <end position="95"/>
    </location>
</feature>
<dbReference type="PROSITE" id="PS50893">
    <property type="entry name" value="ABC_TRANSPORTER_2"/>
    <property type="match status" value="2"/>
</dbReference>
<feature type="transmembrane region" description="Helical" evidence="10">
    <location>
        <begin position="565"/>
        <end position="585"/>
    </location>
</feature>
<feature type="transmembrane region" description="Helical" evidence="10">
    <location>
        <begin position="1104"/>
        <end position="1132"/>
    </location>
</feature>
<evidence type="ECO:0000313" key="14">
    <source>
        <dbReference type="Proteomes" id="UP000297245"/>
    </source>
</evidence>
<evidence type="ECO:0000256" key="5">
    <source>
        <dbReference type="ARBA" id="ARBA00022741"/>
    </source>
</evidence>
<dbReference type="PANTHER" id="PTHR24223">
    <property type="entry name" value="ATP-BINDING CASSETTE SUB-FAMILY C"/>
    <property type="match status" value="1"/>
</dbReference>
<dbReference type="FunFam" id="3.40.50.300:FF:000838">
    <property type="entry name" value="ABC multidrug transporter (Eurofung)"/>
    <property type="match status" value="1"/>
</dbReference>
<evidence type="ECO:0000256" key="2">
    <source>
        <dbReference type="ARBA" id="ARBA00022448"/>
    </source>
</evidence>
<dbReference type="SUPFAM" id="SSF52540">
    <property type="entry name" value="P-loop containing nucleoside triphosphate hydrolases"/>
    <property type="match status" value="2"/>
</dbReference>
<dbReference type="PROSITE" id="PS50929">
    <property type="entry name" value="ABC_TM1F"/>
    <property type="match status" value="2"/>
</dbReference>
<feature type="transmembrane region" description="Helical" evidence="10">
    <location>
        <begin position="1236"/>
        <end position="1256"/>
    </location>
</feature>
<organism evidence="13 14">
    <name type="scientific">Dendrothele bispora (strain CBS 962.96)</name>
    <dbReference type="NCBI Taxonomy" id="1314807"/>
    <lineage>
        <taxon>Eukaryota</taxon>
        <taxon>Fungi</taxon>
        <taxon>Dikarya</taxon>
        <taxon>Basidiomycota</taxon>
        <taxon>Agaricomycotina</taxon>
        <taxon>Agaricomycetes</taxon>
        <taxon>Agaricomycetidae</taxon>
        <taxon>Agaricales</taxon>
        <taxon>Agaricales incertae sedis</taxon>
        <taxon>Dendrothele</taxon>
    </lineage>
</organism>
<feature type="region of interest" description="Disordered" evidence="9">
    <location>
        <begin position="401"/>
        <end position="433"/>
    </location>
</feature>
<dbReference type="Pfam" id="PF00664">
    <property type="entry name" value="ABC_membrane"/>
    <property type="match status" value="2"/>
</dbReference>
<feature type="transmembrane region" description="Helical" evidence="10">
    <location>
        <begin position="191"/>
        <end position="210"/>
    </location>
</feature>
<dbReference type="CDD" id="cd03250">
    <property type="entry name" value="ABCC_MRP_domain1"/>
    <property type="match status" value="1"/>
</dbReference>
<feature type="domain" description="ABC transmembrane type-1" evidence="12">
    <location>
        <begin position="979"/>
        <end position="1251"/>
    </location>
</feature>
<dbReference type="PANTHER" id="PTHR24223:SF356">
    <property type="entry name" value="ATP-BINDING CASSETTE TRANSPORTER ABC4"/>
    <property type="match status" value="1"/>
</dbReference>
<dbReference type="InterPro" id="IPR027417">
    <property type="entry name" value="P-loop_NTPase"/>
</dbReference>
<feature type="compositionally biased region" description="Basic and acidic residues" evidence="9">
    <location>
        <begin position="413"/>
        <end position="427"/>
    </location>
</feature>
<dbReference type="PROSITE" id="PS00211">
    <property type="entry name" value="ABC_TRANSPORTER_1"/>
    <property type="match status" value="1"/>
</dbReference>
<dbReference type="FunFam" id="1.20.1560.10:FF:000013">
    <property type="entry name" value="ABC transporter C family member 2"/>
    <property type="match status" value="1"/>
</dbReference>
<dbReference type="CDD" id="cd18596">
    <property type="entry name" value="ABC_6TM_VMR1_D1_like"/>
    <property type="match status" value="1"/>
</dbReference>
<keyword evidence="13" id="KW-0378">Hydrolase</keyword>
<evidence type="ECO:0000256" key="6">
    <source>
        <dbReference type="ARBA" id="ARBA00022840"/>
    </source>
</evidence>
<evidence type="ECO:0000256" key="3">
    <source>
        <dbReference type="ARBA" id="ARBA00022692"/>
    </source>
</evidence>
<dbReference type="CDD" id="cd03244">
    <property type="entry name" value="ABCC_MRP_domain2"/>
    <property type="match status" value="1"/>
</dbReference>
<dbReference type="GO" id="GO:0016887">
    <property type="term" value="F:ATP hydrolysis activity"/>
    <property type="evidence" value="ECO:0007669"/>
    <property type="project" value="InterPro"/>
</dbReference>
<keyword evidence="2" id="KW-0813">Transport</keyword>
<accession>A0A4S8LDN8</accession>
<dbReference type="Pfam" id="PF00005">
    <property type="entry name" value="ABC_tran"/>
    <property type="match status" value="2"/>
</dbReference>
<feature type="compositionally biased region" description="Polar residues" evidence="9">
    <location>
        <begin position="678"/>
        <end position="695"/>
    </location>
</feature>
<evidence type="ECO:0000256" key="10">
    <source>
        <dbReference type="SAM" id="Phobius"/>
    </source>
</evidence>
<feature type="transmembrane region" description="Helical" evidence="10">
    <location>
        <begin position="152"/>
        <end position="171"/>
    </location>
</feature>
<feature type="transmembrane region" description="Helical" evidence="10">
    <location>
        <begin position="13"/>
        <end position="31"/>
    </location>
</feature>
<evidence type="ECO:0000313" key="13">
    <source>
        <dbReference type="EMBL" id="THU87009.1"/>
    </source>
</evidence>
<feature type="region of interest" description="Disordered" evidence="9">
    <location>
        <begin position="678"/>
        <end position="698"/>
    </location>
</feature>
<comment type="subcellular location">
    <subcellularLocation>
        <location evidence="1">Membrane</location>
        <topology evidence="1">Multi-pass membrane protein</topology>
    </subcellularLocation>
</comment>
<feature type="domain" description="ABC transporter" evidence="11">
    <location>
        <begin position="687"/>
        <end position="922"/>
    </location>
</feature>
<keyword evidence="4" id="KW-0677">Repeat</keyword>
<keyword evidence="3 10" id="KW-0812">Transmembrane</keyword>
<sequence>MTFTPRQILVPEIPAYVALISASLFLLHALSKFVSKWSSSRQDQQLLNEDSPTSFDSHDPEQDQQQKLPKIILASRVLKLLGCLAMFGLTIATAVEGKCGSVAVETETEGSGDIRHVRRAVLLTCLLFAYTFCLSTISLLPSKTISHEWKDVCRKHLEIVLLVPLGIYVYRDIFPLGTYTLEPVDACEGNYLWTKISMLVFIAIVLPLFTPREYVPVDPKNPRPVNPEQTCSIFSLTCFTFMDNVIFAARSVEHLAYDQLPVLGDWDYASTLRKQKFKYLDTFSGAPKCKLIWGLIQSFWPAYLQMAIFMGPIKALSNVLSPVALNQLLKYMESGGEDAMVRPWVWILGLFSSPILEAVSYEWFYRVVFHTEVRIEALVQQLVFEHALRMRVKNEVFLSSASEEPGGGNTTNSKKDKGKEKDADKDASNNQNVHGKINNLVTSDLQNMSELVNVFVGLGDVPLELILYAIFLYSILGWSALVGIVLAVLLSPIPTYLTKLGAKVQSRKMKKTDSRVQTFSDTVNVLRMVKLFGWEGRMSRLIGEKREEELKFVRWKMGLDLGTNIGNLVISFVTMATTFAVHSLIRKQGLTASVVFSSIAVFDTFGLYTRYLSMTVNLAISAIISMNRITEFLQETELIDDYHEEKDKASVTAFRPTPDRMNDIGFCNATFTWSKDSAGASQPGANIDGSSTPTPSHGRRRFLLQVKDEVFFKQDHLNLIVGPTGSGKTALLLGLLGEMHFVPPLDGEPTSSWVNLPRDHGIAYAPQESWVLNRTIKDNIVFNSEFDEVRYRRVLYQCALERDLSLFKAGDETEVGEKGQTLSGGQKARLTLARAVYSKAQIVILDDVLAALDVHTSKWVVEKCLAGDLLEGRTVIMVTHNVDLVKPLARYIVTMKDGRVVDQDHVSKAHQSGRELIMKLRKENDEHDVPKPENADEQKAKDGKLVMDEEIAVGHVGLSAVRLYASGLSGGHITLFFSLFFIGLSLATLTTAFQTWYLGYWASQYELHAPEDIPVLHYFGNYGLLFLLIIILTVLSQSYFIYGAVRASRSLHQLLVKSITTATFGWLDKTPVSRIITRITQDINTIDDGLPRTTRRMFEMTTSLVIKLGAIVLFTPVFLIPGVLSLAIGYWLGSLYLRAQMSVRREVSNKKAPVLGHLGHALHGLVSIRAYGVQSTFKTQLQQYIDQYSRAARVFYNMQRWIAFRLPVISGTFISLLAAYLLYVSKQSASTTGFSLNMAVSFTIMLFMWMVVISNFEAQSMSIERIDHYLKIEHEPGSTEGGCPPAYWPASGDLRVENLSARYSPEGPEVLHGLFFHVKSGERIGVVGRTGSGKSTLTLSLLRCIYNTGNIFYDGLSVTSMNLDSLRANITIIPQMPELVGGTLRQNLDPFSEHDDFTLNNALRSAGLSALQEDMAEEDKITLDTAVSGGGNNFSLGQRQIVALARAIVRRSKLLLLDEATSAIDYKTDNIIQKSLRTELGGDVTLITIAHRLQTIMDADRIMVLDSGNIVEFGAPKSLLKDKTGLLRALVDESHDKDTLMAMAGL</sequence>
<dbReference type="InterPro" id="IPR003439">
    <property type="entry name" value="ABC_transporter-like_ATP-bd"/>
</dbReference>